<protein>
    <submittedName>
        <fullName evidence="3">Uncharacterized protein</fullName>
    </submittedName>
</protein>
<keyword evidence="1" id="KW-0812">Transmembrane</keyword>
<evidence type="ECO:0000256" key="1">
    <source>
        <dbReference type="SAM" id="Phobius"/>
    </source>
</evidence>
<proteinExistence type="predicted"/>
<evidence type="ECO:0000313" key="2">
    <source>
        <dbReference type="Proteomes" id="UP000093561"/>
    </source>
</evidence>
<reference evidence="2" key="1">
    <citation type="submission" date="2015-03" db="EMBL/GenBank/DDBJ databases">
        <title>Wuchereria bancrofti Genome Sequencing Papua New Guinea Strain.</title>
        <authorList>
            <person name="Small S.T."/>
            <person name="Serre D."/>
            <person name="Zimmerman P.A."/>
        </authorList>
    </citation>
    <scope>NUCLEOTIDE SEQUENCE [LARGE SCALE GENOMIC DNA]</scope>
    <source>
        <strain evidence="2">pt0022</strain>
    </source>
</reference>
<accession>A0AAF5PKP5</accession>
<reference evidence="2" key="2">
    <citation type="journal article" date="2016" name="Mol. Ecol.">
        <title>Population genomics of the filarial nematode parasite Wuchereria bancrofti from mosquitoes.</title>
        <authorList>
            <person name="Small S.T."/>
            <person name="Reimer L.J."/>
            <person name="Tisch D.J."/>
            <person name="King C.L."/>
            <person name="Christensen B.M."/>
            <person name="Siba P.M."/>
            <person name="Kazura J.W."/>
            <person name="Serre D."/>
            <person name="Zimmerman P.A."/>
        </authorList>
    </citation>
    <scope>NUCLEOTIDE SEQUENCE</scope>
    <source>
        <strain evidence="2">pt0022</strain>
    </source>
</reference>
<organism evidence="2 3">
    <name type="scientific">Wuchereria bancrofti</name>
    <dbReference type="NCBI Taxonomy" id="6293"/>
    <lineage>
        <taxon>Eukaryota</taxon>
        <taxon>Metazoa</taxon>
        <taxon>Ecdysozoa</taxon>
        <taxon>Nematoda</taxon>
        <taxon>Chromadorea</taxon>
        <taxon>Rhabditida</taxon>
        <taxon>Spirurina</taxon>
        <taxon>Spiruromorpha</taxon>
        <taxon>Filarioidea</taxon>
        <taxon>Onchocercidae</taxon>
        <taxon>Wuchereria</taxon>
    </lineage>
</organism>
<evidence type="ECO:0000313" key="3">
    <source>
        <dbReference type="WBParaSite" id="mrna-Wban_02083"/>
    </source>
</evidence>
<sequence>MVSILRRFLFFYLYIVSVLLCIPLSVVIWWLRRKFDEDSVAGDKQIGYYQSNENKSSTYIFKNSSSSYSTVPVPKITSVLMCKVELFR</sequence>
<dbReference type="AlphaFoldDB" id="A0AAF5PKP5"/>
<name>A0AAF5PKP5_WUCBA</name>
<reference evidence="3" key="3">
    <citation type="submission" date="2024-02" db="UniProtKB">
        <authorList>
            <consortium name="WormBaseParasite"/>
        </authorList>
    </citation>
    <scope>IDENTIFICATION</scope>
    <source>
        <strain evidence="3">pt0022</strain>
    </source>
</reference>
<keyword evidence="1" id="KW-0472">Membrane</keyword>
<dbReference type="Proteomes" id="UP000093561">
    <property type="component" value="Unassembled WGS sequence"/>
</dbReference>
<keyword evidence="1" id="KW-1133">Transmembrane helix</keyword>
<feature type="transmembrane region" description="Helical" evidence="1">
    <location>
        <begin position="12"/>
        <end position="31"/>
    </location>
</feature>
<dbReference type="WBParaSite" id="mrna-Wban_02083">
    <property type="protein sequence ID" value="mrna-Wban_02083"/>
    <property type="gene ID" value="Wban_02083"/>
</dbReference>